<accession>A0AAV8VNC8</accession>
<dbReference type="EMBL" id="JANEYG010000049">
    <property type="protein sequence ID" value="KAJ8915754.1"/>
    <property type="molecule type" value="Genomic_DNA"/>
</dbReference>
<evidence type="ECO:0000256" key="6">
    <source>
        <dbReference type="SAM" id="Coils"/>
    </source>
</evidence>
<comment type="subcellular location">
    <subcellularLocation>
        <location evidence="1">Membrane</location>
        <topology evidence="1">Single-pass membrane protein</topology>
    </subcellularLocation>
</comment>
<proteinExistence type="predicted"/>
<name>A0AAV8VNC8_9CUCU</name>
<dbReference type="Proteomes" id="UP001159042">
    <property type="component" value="Unassembled WGS sequence"/>
</dbReference>
<protein>
    <recommendedName>
        <fullName evidence="8">t-SNARE coiled-coil homology domain-containing protein</fullName>
    </recommendedName>
</protein>
<feature type="transmembrane region" description="Helical" evidence="7">
    <location>
        <begin position="186"/>
        <end position="203"/>
    </location>
</feature>
<evidence type="ECO:0000256" key="4">
    <source>
        <dbReference type="ARBA" id="ARBA00022989"/>
    </source>
</evidence>
<feature type="coiled-coil region" evidence="6">
    <location>
        <begin position="46"/>
        <end position="73"/>
    </location>
</feature>
<evidence type="ECO:0000256" key="3">
    <source>
        <dbReference type="ARBA" id="ARBA00022692"/>
    </source>
</evidence>
<evidence type="ECO:0000256" key="5">
    <source>
        <dbReference type="ARBA" id="ARBA00023136"/>
    </source>
</evidence>
<keyword evidence="3 7" id="KW-0812">Transmembrane</keyword>
<keyword evidence="2" id="KW-0813">Transport</keyword>
<comment type="caution">
    <text evidence="9">The sequence shown here is derived from an EMBL/GenBank/DDBJ whole genome shotgun (WGS) entry which is preliminary data.</text>
</comment>
<sequence>MALLFLEEDPWLTEYDSCEKLYRDIMEQLTLRQKYPRTSDKYSQLSANIRLRLKQFNNEVGQLNQKLEVISKTGNITPEESERRTRQIETLHSKAIKIKKVFEDQVKSKLEEDRYQISRAEQERGLGDLSEIISRQKNIAHTISNEVEFQNDILDDIGNQMEQTNERVRTETQHVDVVHRKDKTCIYWVTIILLFISIVVVALI</sequence>
<dbReference type="Pfam" id="PF05739">
    <property type="entry name" value="SNARE"/>
    <property type="match status" value="1"/>
</dbReference>
<keyword evidence="6" id="KW-0175">Coiled coil</keyword>
<dbReference type="PROSITE" id="PS50192">
    <property type="entry name" value="T_SNARE"/>
    <property type="match status" value="1"/>
</dbReference>
<organism evidence="9 10">
    <name type="scientific">Exocentrus adspersus</name>
    <dbReference type="NCBI Taxonomy" id="1586481"/>
    <lineage>
        <taxon>Eukaryota</taxon>
        <taxon>Metazoa</taxon>
        <taxon>Ecdysozoa</taxon>
        <taxon>Arthropoda</taxon>
        <taxon>Hexapoda</taxon>
        <taxon>Insecta</taxon>
        <taxon>Pterygota</taxon>
        <taxon>Neoptera</taxon>
        <taxon>Endopterygota</taxon>
        <taxon>Coleoptera</taxon>
        <taxon>Polyphaga</taxon>
        <taxon>Cucujiformia</taxon>
        <taxon>Chrysomeloidea</taxon>
        <taxon>Cerambycidae</taxon>
        <taxon>Lamiinae</taxon>
        <taxon>Acanthocinini</taxon>
        <taxon>Exocentrus</taxon>
    </lineage>
</organism>
<dbReference type="SUPFAM" id="SSF58038">
    <property type="entry name" value="SNARE fusion complex"/>
    <property type="match status" value="1"/>
</dbReference>
<feature type="domain" description="T-SNARE coiled-coil homology" evidence="8">
    <location>
        <begin position="116"/>
        <end position="178"/>
    </location>
</feature>
<evidence type="ECO:0000259" key="8">
    <source>
        <dbReference type="PROSITE" id="PS50192"/>
    </source>
</evidence>
<evidence type="ECO:0000256" key="1">
    <source>
        <dbReference type="ARBA" id="ARBA00004167"/>
    </source>
</evidence>
<dbReference type="GO" id="GO:0016020">
    <property type="term" value="C:membrane"/>
    <property type="evidence" value="ECO:0007669"/>
    <property type="project" value="UniProtKB-SubCell"/>
</dbReference>
<evidence type="ECO:0000256" key="7">
    <source>
        <dbReference type="SAM" id="Phobius"/>
    </source>
</evidence>
<evidence type="ECO:0000313" key="9">
    <source>
        <dbReference type="EMBL" id="KAJ8915754.1"/>
    </source>
</evidence>
<dbReference type="GO" id="GO:0005794">
    <property type="term" value="C:Golgi apparatus"/>
    <property type="evidence" value="ECO:0007669"/>
    <property type="project" value="UniProtKB-ARBA"/>
</dbReference>
<dbReference type="Gene3D" id="1.20.5.110">
    <property type="match status" value="1"/>
</dbReference>
<dbReference type="InterPro" id="IPR000727">
    <property type="entry name" value="T_SNARE_dom"/>
</dbReference>
<dbReference type="SMART" id="SM00397">
    <property type="entry name" value="t_SNARE"/>
    <property type="match status" value="1"/>
</dbReference>
<gene>
    <name evidence="9" type="ORF">NQ315_004566</name>
</gene>
<dbReference type="AlphaFoldDB" id="A0AAV8VNC8"/>
<keyword evidence="5 7" id="KW-0472">Membrane</keyword>
<evidence type="ECO:0000256" key="2">
    <source>
        <dbReference type="ARBA" id="ARBA00022448"/>
    </source>
</evidence>
<keyword evidence="10" id="KW-1185">Reference proteome</keyword>
<evidence type="ECO:0000313" key="10">
    <source>
        <dbReference type="Proteomes" id="UP001159042"/>
    </source>
</evidence>
<keyword evidence="4 7" id="KW-1133">Transmembrane helix</keyword>
<dbReference type="CDD" id="cd15852">
    <property type="entry name" value="SNARE_Syntaxin8"/>
    <property type="match status" value="1"/>
</dbReference>
<reference evidence="9 10" key="1">
    <citation type="journal article" date="2023" name="Insect Mol. Biol.">
        <title>Genome sequencing provides insights into the evolution of gene families encoding plant cell wall-degrading enzymes in longhorned beetles.</title>
        <authorList>
            <person name="Shin N.R."/>
            <person name="Okamura Y."/>
            <person name="Kirsch R."/>
            <person name="Pauchet Y."/>
        </authorList>
    </citation>
    <scope>NUCLEOTIDE SEQUENCE [LARGE SCALE GENOMIC DNA]</scope>
    <source>
        <strain evidence="9">EAD_L_NR</strain>
    </source>
</reference>
<dbReference type="PANTHER" id="PTHR12791">
    <property type="entry name" value="GOLGI SNARE BET1-RELATED"/>
    <property type="match status" value="1"/>
</dbReference>
<dbReference type="InterPro" id="IPR041875">
    <property type="entry name" value="Syntaxin-8_SNARE"/>
</dbReference>